<organism evidence="6 7">
    <name type="scientific">Banduia mediterranea</name>
    <dbReference type="NCBI Taxonomy" id="3075609"/>
    <lineage>
        <taxon>Bacteria</taxon>
        <taxon>Pseudomonadati</taxon>
        <taxon>Pseudomonadota</taxon>
        <taxon>Gammaproteobacteria</taxon>
        <taxon>Nevskiales</taxon>
        <taxon>Algiphilaceae</taxon>
        <taxon>Banduia</taxon>
    </lineage>
</organism>
<evidence type="ECO:0000313" key="6">
    <source>
        <dbReference type="EMBL" id="MDT0498399.1"/>
    </source>
</evidence>
<keyword evidence="3" id="KW-0812">Transmembrane</keyword>
<keyword evidence="5" id="KW-0472">Membrane</keyword>
<dbReference type="Gene3D" id="2.60.450.10">
    <property type="entry name" value="Lipopolysaccharide (LPS) transport protein A like domain"/>
    <property type="match status" value="1"/>
</dbReference>
<proteinExistence type="predicted"/>
<sequence>MPKRPAPLFAFAITVALLGLTWVSVKRPAAQSTALDADRPRYYLDNTEWVRYDANGNPEQRVRTQRIVMLADDSARLTELTVDQLGGEQGPWVLRAPTGYSPPDSRRLLLENTVTIEGHWPGDPPLKLETQQMWVDPEVHQIYTETPVSIAGVARSANANGMRADWDADRVQLQGNVKVRYDPSE</sequence>
<comment type="caution">
    <text evidence="6">The sequence shown here is derived from an EMBL/GenBank/DDBJ whole genome shotgun (WGS) entry which is preliminary data.</text>
</comment>
<dbReference type="InterPro" id="IPR026265">
    <property type="entry name" value="LptC"/>
</dbReference>
<evidence type="ECO:0000313" key="7">
    <source>
        <dbReference type="Proteomes" id="UP001254608"/>
    </source>
</evidence>
<dbReference type="InterPro" id="IPR010664">
    <property type="entry name" value="LipoPS_assembly_LptC-rel"/>
</dbReference>
<accession>A0ABU2WMF1</accession>
<evidence type="ECO:0000256" key="3">
    <source>
        <dbReference type="ARBA" id="ARBA00022692"/>
    </source>
</evidence>
<keyword evidence="1" id="KW-1003">Cell membrane</keyword>
<evidence type="ECO:0000256" key="4">
    <source>
        <dbReference type="ARBA" id="ARBA00022989"/>
    </source>
</evidence>
<dbReference type="Proteomes" id="UP001254608">
    <property type="component" value="Unassembled WGS sequence"/>
</dbReference>
<name>A0ABU2WMF1_9GAMM</name>
<dbReference type="RefSeq" id="WP_311365807.1">
    <property type="nucleotide sequence ID" value="NZ_JAVRIC010000021.1"/>
</dbReference>
<keyword evidence="2" id="KW-0997">Cell inner membrane</keyword>
<dbReference type="InterPro" id="IPR052363">
    <property type="entry name" value="LPS_export_LptC"/>
</dbReference>
<evidence type="ECO:0000256" key="5">
    <source>
        <dbReference type="ARBA" id="ARBA00023136"/>
    </source>
</evidence>
<reference evidence="6 7" key="1">
    <citation type="submission" date="2023-09" db="EMBL/GenBank/DDBJ databases">
        <authorList>
            <person name="Rey-Velasco X."/>
        </authorList>
    </citation>
    <scope>NUCLEOTIDE SEQUENCE [LARGE SCALE GENOMIC DNA]</scope>
    <source>
        <strain evidence="6 7">W345</strain>
    </source>
</reference>
<dbReference type="EMBL" id="JAVRIC010000021">
    <property type="protein sequence ID" value="MDT0498399.1"/>
    <property type="molecule type" value="Genomic_DNA"/>
</dbReference>
<evidence type="ECO:0000256" key="1">
    <source>
        <dbReference type="ARBA" id="ARBA00022475"/>
    </source>
</evidence>
<keyword evidence="7" id="KW-1185">Reference proteome</keyword>
<dbReference type="PANTHER" id="PTHR37481">
    <property type="entry name" value="LIPOPOLYSACCHARIDE EXPORT SYSTEM PROTEIN LPTC"/>
    <property type="match status" value="1"/>
</dbReference>
<keyword evidence="4" id="KW-1133">Transmembrane helix</keyword>
<evidence type="ECO:0000256" key="2">
    <source>
        <dbReference type="ARBA" id="ARBA00022519"/>
    </source>
</evidence>
<dbReference type="PANTHER" id="PTHR37481:SF1">
    <property type="entry name" value="LIPOPOLYSACCHARIDE EXPORT SYSTEM PROTEIN LPTC"/>
    <property type="match status" value="1"/>
</dbReference>
<protein>
    <submittedName>
        <fullName evidence="6">LPS export ABC transporter periplasmic protein LptC</fullName>
    </submittedName>
</protein>
<dbReference type="Pfam" id="PF06835">
    <property type="entry name" value="LptC"/>
    <property type="match status" value="1"/>
</dbReference>
<gene>
    <name evidence="6" type="primary">lptC</name>
    <name evidence="6" type="ORF">RM530_13650</name>
</gene>
<dbReference type="NCBIfam" id="TIGR04409">
    <property type="entry name" value="LptC_YrbK"/>
    <property type="match status" value="1"/>
</dbReference>